<comment type="caution">
    <text evidence="1">The sequence shown here is derived from an EMBL/GenBank/DDBJ whole genome shotgun (WGS) entry which is preliminary data.</text>
</comment>
<gene>
    <name evidence="1" type="ORF">XAT740_LOCUS61835</name>
</gene>
<accession>A0A816H985</accession>
<name>A0A816H985_ADIRI</name>
<sequence>MVIDVWLLGCEGGGAQAHQLNAPATFVNILVQKFNLQKGSSKNVSSAIQAIEVVVSKDDFYILVDNSSIDRLHPEKNLIVWYGKCCEKDQFKVTLELFANTRYILVVTTENLNVIGPFSITIFGSNKVHRACMRIPTNPSNQHTHLH</sequence>
<evidence type="ECO:0000313" key="1">
    <source>
        <dbReference type="EMBL" id="CAF1685653.1"/>
    </source>
</evidence>
<reference evidence="1" key="1">
    <citation type="submission" date="2021-02" db="EMBL/GenBank/DDBJ databases">
        <authorList>
            <person name="Nowell W R."/>
        </authorList>
    </citation>
    <scope>NUCLEOTIDE SEQUENCE</scope>
</reference>
<protein>
    <submittedName>
        <fullName evidence="1">Uncharacterized protein</fullName>
    </submittedName>
</protein>
<dbReference type="EMBL" id="CAJNOR010016664">
    <property type="protein sequence ID" value="CAF1685653.1"/>
    <property type="molecule type" value="Genomic_DNA"/>
</dbReference>
<evidence type="ECO:0000313" key="2">
    <source>
        <dbReference type="Proteomes" id="UP000663828"/>
    </source>
</evidence>
<dbReference type="Proteomes" id="UP000663828">
    <property type="component" value="Unassembled WGS sequence"/>
</dbReference>
<keyword evidence="2" id="KW-1185">Reference proteome</keyword>
<dbReference type="AlphaFoldDB" id="A0A816H985"/>
<organism evidence="1 2">
    <name type="scientific">Adineta ricciae</name>
    <name type="common">Rotifer</name>
    <dbReference type="NCBI Taxonomy" id="249248"/>
    <lineage>
        <taxon>Eukaryota</taxon>
        <taxon>Metazoa</taxon>
        <taxon>Spiralia</taxon>
        <taxon>Gnathifera</taxon>
        <taxon>Rotifera</taxon>
        <taxon>Eurotatoria</taxon>
        <taxon>Bdelloidea</taxon>
        <taxon>Adinetida</taxon>
        <taxon>Adinetidae</taxon>
        <taxon>Adineta</taxon>
    </lineage>
</organism>
<proteinExistence type="predicted"/>